<evidence type="ECO:0000313" key="4">
    <source>
        <dbReference type="Proteomes" id="UP000054549"/>
    </source>
</evidence>
<protein>
    <recommendedName>
        <fullName evidence="2">ARID domain-containing protein</fullName>
    </recommendedName>
</protein>
<keyword evidence="1" id="KW-0812">Transmembrane</keyword>
<keyword evidence="1" id="KW-1133">Transmembrane helix</keyword>
<dbReference type="HOGENOM" id="CLU_688815_0_0_1"/>
<dbReference type="SMART" id="SM01014">
    <property type="entry name" value="ARID"/>
    <property type="match status" value="1"/>
</dbReference>
<keyword evidence="1" id="KW-0472">Membrane</keyword>
<feature type="transmembrane region" description="Helical" evidence="1">
    <location>
        <begin position="142"/>
        <end position="169"/>
    </location>
</feature>
<dbReference type="InParanoid" id="A0A0C2XF54"/>
<dbReference type="GO" id="GO:0003677">
    <property type="term" value="F:DNA binding"/>
    <property type="evidence" value="ECO:0007669"/>
    <property type="project" value="InterPro"/>
</dbReference>
<dbReference type="SMART" id="SM00501">
    <property type="entry name" value="BRIGHT"/>
    <property type="match status" value="1"/>
</dbReference>
<dbReference type="InterPro" id="IPR001606">
    <property type="entry name" value="ARID_dom"/>
</dbReference>
<dbReference type="AlphaFoldDB" id="A0A0C2XF54"/>
<dbReference type="SUPFAM" id="SSF46774">
    <property type="entry name" value="ARID-like"/>
    <property type="match status" value="1"/>
</dbReference>
<evidence type="ECO:0000313" key="3">
    <source>
        <dbReference type="EMBL" id="KIL67483.1"/>
    </source>
</evidence>
<sequence length="400" mass="46008">MQDEFSPQRVDGESISVYHRSFLEFLQSQKRSGEHYIAYTKALRRFLVLLSQAGLRYFVRDWIGQLRDNDRKMRVPVEDMALACRRNYFKRSSSPTILIALHDLIHYSLPFICLVPFCQFIRQLKESFIGVSSTFAIFILEYLFLALLCLLVLSSGSFIISLTIYTLLFNHSFISPFFHPFLHPYFATMVGILLSSPHPFTGLVQAQQVQRAANQPGGHNPILQVIPPLEKGRFELAFKTFCNNKQIKIDRRPLTVNNRPIDLHMLHTLVMVEGGEEKVQQKDLWSVIGGRMGFVQFPGTNSTEPSKSGPVIAQQLEHIYRQFLADFDRAYTANVLDSRIRNAQAVPLLDPSQLDVMVSMADQPVPQLEAQGLSEPMIQYIKYRRLRLRRERESSHCTIQ</sequence>
<gene>
    <name evidence="3" type="ORF">M378DRAFT_258233</name>
</gene>
<dbReference type="CDD" id="cd16100">
    <property type="entry name" value="ARID"/>
    <property type="match status" value="1"/>
</dbReference>
<evidence type="ECO:0000256" key="1">
    <source>
        <dbReference type="SAM" id="Phobius"/>
    </source>
</evidence>
<proteinExistence type="predicted"/>
<organism evidence="3 4">
    <name type="scientific">Amanita muscaria (strain Koide BX008)</name>
    <dbReference type="NCBI Taxonomy" id="946122"/>
    <lineage>
        <taxon>Eukaryota</taxon>
        <taxon>Fungi</taxon>
        <taxon>Dikarya</taxon>
        <taxon>Basidiomycota</taxon>
        <taxon>Agaricomycotina</taxon>
        <taxon>Agaricomycetes</taxon>
        <taxon>Agaricomycetidae</taxon>
        <taxon>Agaricales</taxon>
        <taxon>Pluteineae</taxon>
        <taxon>Amanitaceae</taxon>
        <taxon>Amanita</taxon>
    </lineage>
</organism>
<name>A0A0C2XF54_AMAMK</name>
<dbReference type="InterPro" id="IPR036431">
    <property type="entry name" value="ARID_dom_sf"/>
</dbReference>
<reference evidence="3 4" key="1">
    <citation type="submission" date="2014-04" db="EMBL/GenBank/DDBJ databases">
        <title>Evolutionary Origins and Diversification of the Mycorrhizal Mutualists.</title>
        <authorList>
            <consortium name="DOE Joint Genome Institute"/>
            <consortium name="Mycorrhizal Genomics Consortium"/>
            <person name="Kohler A."/>
            <person name="Kuo A."/>
            <person name="Nagy L.G."/>
            <person name="Floudas D."/>
            <person name="Copeland A."/>
            <person name="Barry K.W."/>
            <person name="Cichocki N."/>
            <person name="Veneault-Fourrey C."/>
            <person name="LaButti K."/>
            <person name="Lindquist E.A."/>
            <person name="Lipzen A."/>
            <person name="Lundell T."/>
            <person name="Morin E."/>
            <person name="Murat C."/>
            <person name="Riley R."/>
            <person name="Ohm R."/>
            <person name="Sun H."/>
            <person name="Tunlid A."/>
            <person name="Henrissat B."/>
            <person name="Grigoriev I.V."/>
            <person name="Hibbett D.S."/>
            <person name="Martin F."/>
        </authorList>
    </citation>
    <scope>NUCLEOTIDE SEQUENCE [LARGE SCALE GENOMIC DNA]</scope>
    <source>
        <strain evidence="3 4">Koide BX008</strain>
    </source>
</reference>
<feature type="domain" description="ARID" evidence="2">
    <location>
        <begin position="228"/>
        <end position="332"/>
    </location>
</feature>
<accession>A0A0C2XF54</accession>
<dbReference type="STRING" id="946122.A0A0C2XF54"/>
<dbReference type="PROSITE" id="PS51011">
    <property type="entry name" value="ARID"/>
    <property type="match status" value="1"/>
</dbReference>
<dbReference type="Pfam" id="PF01388">
    <property type="entry name" value="ARID"/>
    <property type="match status" value="1"/>
</dbReference>
<evidence type="ECO:0000259" key="2">
    <source>
        <dbReference type="PROSITE" id="PS51011"/>
    </source>
</evidence>
<dbReference type="EMBL" id="KN818231">
    <property type="protein sequence ID" value="KIL67483.1"/>
    <property type="molecule type" value="Genomic_DNA"/>
</dbReference>
<dbReference type="Gene3D" id="1.10.150.60">
    <property type="entry name" value="ARID DNA-binding domain"/>
    <property type="match status" value="1"/>
</dbReference>
<dbReference type="OrthoDB" id="1938591at2759"/>
<dbReference type="Proteomes" id="UP000054549">
    <property type="component" value="Unassembled WGS sequence"/>
</dbReference>
<feature type="transmembrane region" description="Helical" evidence="1">
    <location>
        <begin position="96"/>
        <end position="122"/>
    </location>
</feature>
<keyword evidence="4" id="KW-1185">Reference proteome</keyword>